<keyword evidence="7 10" id="KW-0472">Membrane</keyword>
<comment type="similarity">
    <text evidence="1">Belongs to the syntaxin family.</text>
</comment>
<dbReference type="InterPro" id="IPR000727">
    <property type="entry name" value="T_SNARE_dom"/>
</dbReference>
<dbReference type="Pfam" id="PF09177">
    <property type="entry name" value="STX6_10_61_N"/>
    <property type="match status" value="1"/>
</dbReference>
<dbReference type="InterPro" id="IPR010989">
    <property type="entry name" value="SNARE"/>
</dbReference>
<dbReference type="CDD" id="cd21442">
    <property type="entry name" value="SNARE_NTD_STX6-like"/>
    <property type="match status" value="1"/>
</dbReference>
<evidence type="ECO:0000256" key="2">
    <source>
        <dbReference type="ARBA" id="ARBA00022448"/>
    </source>
</evidence>
<dbReference type="SMART" id="SM00397">
    <property type="entry name" value="t_SNARE"/>
    <property type="match status" value="1"/>
</dbReference>
<keyword evidence="4" id="KW-0653">Protein transport</keyword>
<evidence type="ECO:0000256" key="6">
    <source>
        <dbReference type="ARBA" id="ARBA00023034"/>
    </source>
</evidence>
<feature type="compositionally biased region" description="Basic and acidic residues" evidence="9">
    <location>
        <begin position="130"/>
        <end position="140"/>
    </location>
</feature>
<evidence type="ECO:0000313" key="13">
    <source>
        <dbReference type="Proteomes" id="UP000305067"/>
    </source>
</evidence>
<feature type="domain" description="T-SNARE coiled-coil homology" evidence="11">
    <location>
        <begin position="144"/>
        <end position="206"/>
    </location>
</feature>
<evidence type="ECO:0000256" key="5">
    <source>
        <dbReference type="ARBA" id="ARBA00022989"/>
    </source>
</evidence>
<evidence type="ECO:0000256" key="3">
    <source>
        <dbReference type="ARBA" id="ARBA00022692"/>
    </source>
</evidence>
<organism evidence="12 13">
    <name type="scientific">Pterulicium gracile</name>
    <dbReference type="NCBI Taxonomy" id="1884261"/>
    <lineage>
        <taxon>Eukaryota</taxon>
        <taxon>Fungi</taxon>
        <taxon>Dikarya</taxon>
        <taxon>Basidiomycota</taxon>
        <taxon>Agaricomycotina</taxon>
        <taxon>Agaricomycetes</taxon>
        <taxon>Agaricomycetidae</taxon>
        <taxon>Agaricales</taxon>
        <taxon>Pleurotineae</taxon>
        <taxon>Pterulaceae</taxon>
        <taxon>Pterulicium</taxon>
    </lineage>
</organism>
<dbReference type="PANTHER" id="PTHR12791">
    <property type="entry name" value="GOLGI SNARE BET1-RELATED"/>
    <property type="match status" value="1"/>
</dbReference>
<keyword evidence="2" id="KW-0813">Transport</keyword>
<dbReference type="STRING" id="1884261.A0A5C3QPS6"/>
<evidence type="ECO:0000256" key="4">
    <source>
        <dbReference type="ARBA" id="ARBA00022927"/>
    </source>
</evidence>
<dbReference type="SUPFAM" id="SSF58038">
    <property type="entry name" value="SNARE fusion complex"/>
    <property type="match status" value="1"/>
</dbReference>
<name>A0A5C3QPS6_9AGAR</name>
<keyword evidence="5 10" id="KW-1133">Transmembrane helix</keyword>
<sequence>MSTDPYYVVQQEVQSSLQSASQLQSSYKRIRQMTTNEESEELVWARNELKATLASLEADLEVMEESIQTVEASGARMFGLEEQELQNRKRYVERVRKEVENMRAEVSPNSSQAAGSGSRPDSGGRVQTPRPEDDQSEWSRQEQQMMMAEQDRTIDSISGTLTSLARQAGLMGQEISEHNELLDGLEAGVDRTENKLGTAMTKMKRFVRQTEETKSGWCIVILIIVLMLLLLAVILV</sequence>
<dbReference type="EMBL" id="ML178822">
    <property type="protein sequence ID" value="TFL02531.1"/>
    <property type="molecule type" value="Genomic_DNA"/>
</dbReference>
<dbReference type="GO" id="GO:0048193">
    <property type="term" value="P:Golgi vesicle transport"/>
    <property type="evidence" value="ECO:0007669"/>
    <property type="project" value="InterPro"/>
</dbReference>
<dbReference type="PROSITE" id="PS50192">
    <property type="entry name" value="T_SNARE"/>
    <property type="match status" value="1"/>
</dbReference>
<keyword evidence="6" id="KW-0333">Golgi apparatus</keyword>
<gene>
    <name evidence="12" type="ORF">BDV98DRAFT_505604</name>
</gene>
<evidence type="ECO:0000256" key="1">
    <source>
        <dbReference type="ARBA" id="ARBA00009063"/>
    </source>
</evidence>
<dbReference type="GO" id="GO:0015031">
    <property type="term" value="P:protein transport"/>
    <property type="evidence" value="ECO:0007669"/>
    <property type="project" value="UniProtKB-KW"/>
</dbReference>
<protein>
    <submittedName>
        <fullName evidence="12">t-SNARE</fullName>
    </submittedName>
</protein>
<evidence type="ECO:0000313" key="12">
    <source>
        <dbReference type="EMBL" id="TFL02531.1"/>
    </source>
</evidence>
<reference evidence="12 13" key="1">
    <citation type="journal article" date="2019" name="Nat. Ecol. Evol.">
        <title>Megaphylogeny resolves global patterns of mushroom evolution.</title>
        <authorList>
            <person name="Varga T."/>
            <person name="Krizsan K."/>
            <person name="Foldi C."/>
            <person name="Dima B."/>
            <person name="Sanchez-Garcia M."/>
            <person name="Sanchez-Ramirez S."/>
            <person name="Szollosi G.J."/>
            <person name="Szarkandi J.G."/>
            <person name="Papp V."/>
            <person name="Albert L."/>
            <person name="Andreopoulos W."/>
            <person name="Angelini C."/>
            <person name="Antonin V."/>
            <person name="Barry K.W."/>
            <person name="Bougher N.L."/>
            <person name="Buchanan P."/>
            <person name="Buyck B."/>
            <person name="Bense V."/>
            <person name="Catcheside P."/>
            <person name="Chovatia M."/>
            <person name="Cooper J."/>
            <person name="Damon W."/>
            <person name="Desjardin D."/>
            <person name="Finy P."/>
            <person name="Geml J."/>
            <person name="Haridas S."/>
            <person name="Hughes K."/>
            <person name="Justo A."/>
            <person name="Karasinski D."/>
            <person name="Kautmanova I."/>
            <person name="Kiss B."/>
            <person name="Kocsube S."/>
            <person name="Kotiranta H."/>
            <person name="LaButti K.M."/>
            <person name="Lechner B.E."/>
            <person name="Liimatainen K."/>
            <person name="Lipzen A."/>
            <person name="Lukacs Z."/>
            <person name="Mihaltcheva S."/>
            <person name="Morgado L.N."/>
            <person name="Niskanen T."/>
            <person name="Noordeloos M.E."/>
            <person name="Ohm R.A."/>
            <person name="Ortiz-Santana B."/>
            <person name="Ovrebo C."/>
            <person name="Racz N."/>
            <person name="Riley R."/>
            <person name="Savchenko A."/>
            <person name="Shiryaev A."/>
            <person name="Soop K."/>
            <person name="Spirin V."/>
            <person name="Szebenyi C."/>
            <person name="Tomsovsky M."/>
            <person name="Tulloss R.E."/>
            <person name="Uehling J."/>
            <person name="Grigoriev I.V."/>
            <person name="Vagvolgyi C."/>
            <person name="Papp T."/>
            <person name="Martin F.M."/>
            <person name="Miettinen O."/>
            <person name="Hibbett D.S."/>
            <person name="Nagy L.G."/>
        </authorList>
    </citation>
    <scope>NUCLEOTIDE SEQUENCE [LARGE SCALE GENOMIC DNA]</scope>
    <source>
        <strain evidence="12 13">CBS 309.79</strain>
    </source>
</reference>
<proteinExistence type="inferred from homology"/>
<dbReference type="InterPro" id="IPR015260">
    <property type="entry name" value="Syntaxin-6/10/61_N"/>
</dbReference>
<feature type="region of interest" description="Disordered" evidence="9">
    <location>
        <begin position="101"/>
        <end position="148"/>
    </location>
</feature>
<dbReference type="OrthoDB" id="546861at2759"/>
<evidence type="ECO:0000256" key="7">
    <source>
        <dbReference type="ARBA" id="ARBA00023136"/>
    </source>
</evidence>
<dbReference type="FunFam" id="1.20.58.90:FF:000004">
    <property type="entry name" value="Syntaxin 10"/>
    <property type="match status" value="1"/>
</dbReference>
<evidence type="ECO:0000256" key="10">
    <source>
        <dbReference type="SAM" id="Phobius"/>
    </source>
</evidence>
<dbReference type="GO" id="GO:0016020">
    <property type="term" value="C:membrane"/>
    <property type="evidence" value="ECO:0007669"/>
    <property type="project" value="InterPro"/>
</dbReference>
<comment type="subcellular location">
    <subcellularLocation>
        <location evidence="8">Golgi apparatus</location>
        <location evidence="8">trans-Golgi network membrane</location>
        <topology evidence="8">Single-pass type IV membrane protein</topology>
    </subcellularLocation>
</comment>
<dbReference type="AlphaFoldDB" id="A0A5C3QPS6"/>
<evidence type="ECO:0000259" key="11">
    <source>
        <dbReference type="PROSITE" id="PS50192"/>
    </source>
</evidence>
<accession>A0A5C3QPS6</accession>
<keyword evidence="3 10" id="KW-0812">Transmembrane</keyword>
<feature type="transmembrane region" description="Helical" evidence="10">
    <location>
        <begin position="215"/>
        <end position="235"/>
    </location>
</feature>
<dbReference type="Gene3D" id="1.20.5.110">
    <property type="match status" value="1"/>
</dbReference>
<evidence type="ECO:0000256" key="9">
    <source>
        <dbReference type="SAM" id="MobiDB-lite"/>
    </source>
</evidence>
<dbReference type="CDD" id="cd15851">
    <property type="entry name" value="SNARE_Syntaxin6"/>
    <property type="match status" value="1"/>
</dbReference>
<dbReference type="Gene3D" id="1.20.58.90">
    <property type="match status" value="1"/>
</dbReference>
<dbReference type="SUPFAM" id="SSF47661">
    <property type="entry name" value="t-snare proteins"/>
    <property type="match status" value="1"/>
</dbReference>
<keyword evidence="13" id="KW-1185">Reference proteome</keyword>
<dbReference type="Proteomes" id="UP000305067">
    <property type="component" value="Unassembled WGS sequence"/>
</dbReference>
<dbReference type="GO" id="GO:0005794">
    <property type="term" value="C:Golgi apparatus"/>
    <property type="evidence" value="ECO:0007669"/>
    <property type="project" value="UniProtKB-SubCell"/>
</dbReference>
<evidence type="ECO:0000256" key="8">
    <source>
        <dbReference type="ARBA" id="ARBA00037801"/>
    </source>
</evidence>